<sequence>MNKLVMAVLAGMLCLGVSAPILAGWTDTVGNVADSLKGSVSAAPRGASATDDEVVMGLKEALTSAAQRSVDALGRQNGFLENPKVFIPVPGYLSMVAKGLESTGQDQLVKDFVVSMNRAAEKAVPKATPLFVDAVKAMSLEDARKILNGKDDAATMYFKEHTGEQLTKEFSPLVKEATDSVNVTKYLKTMQDKAKGMAGLGGMSMGNIDDYVTEKALDGLFAVMAENEAALRQDPMGQGSKLLQKVFASVK</sequence>
<evidence type="ECO:0000256" key="1">
    <source>
        <dbReference type="SAM" id="SignalP"/>
    </source>
</evidence>
<comment type="caution">
    <text evidence="2">The sequence shown here is derived from an EMBL/GenBank/DDBJ whole genome shotgun (WGS) entry which is preliminary data.</text>
</comment>
<keyword evidence="3" id="KW-1185">Reference proteome</keyword>
<dbReference type="Pfam" id="PF13852">
    <property type="entry name" value="DUF4197"/>
    <property type="match status" value="1"/>
</dbReference>
<gene>
    <name evidence="2" type="ORF">DPF_1452</name>
</gene>
<dbReference type="RefSeq" id="WP_083254537.1">
    <property type="nucleotide sequence ID" value="NZ_BDFE01000015.1"/>
</dbReference>
<keyword evidence="1" id="KW-0732">Signal</keyword>
<dbReference type="Proteomes" id="UP000095200">
    <property type="component" value="Unassembled WGS sequence"/>
</dbReference>
<dbReference type="InterPro" id="IPR025245">
    <property type="entry name" value="DUF4197"/>
</dbReference>
<evidence type="ECO:0008006" key="4">
    <source>
        <dbReference type="Google" id="ProtNLM"/>
    </source>
</evidence>
<evidence type="ECO:0000313" key="3">
    <source>
        <dbReference type="Proteomes" id="UP000095200"/>
    </source>
</evidence>
<reference evidence="3" key="1">
    <citation type="submission" date="2016-06" db="EMBL/GenBank/DDBJ databases">
        <title>Draft genome sequence of Desulfoplanes formicivorans strain Pf12B.</title>
        <authorList>
            <person name="Watanabe M."/>
            <person name="Kojima H."/>
            <person name="Fukui M."/>
        </authorList>
    </citation>
    <scope>NUCLEOTIDE SEQUENCE [LARGE SCALE GENOMIC DNA]</scope>
    <source>
        <strain evidence="3">Pf12B</strain>
    </source>
</reference>
<name>A0A194AI37_9BACT</name>
<protein>
    <recommendedName>
        <fullName evidence="4">DUF4197 domain-containing protein</fullName>
    </recommendedName>
</protein>
<dbReference type="EMBL" id="BDFE01000015">
    <property type="protein sequence ID" value="GAU08736.1"/>
    <property type="molecule type" value="Genomic_DNA"/>
</dbReference>
<dbReference type="AlphaFoldDB" id="A0A194AI37"/>
<proteinExistence type="predicted"/>
<feature type="signal peptide" evidence="1">
    <location>
        <begin position="1"/>
        <end position="23"/>
    </location>
</feature>
<evidence type="ECO:0000313" key="2">
    <source>
        <dbReference type="EMBL" id="GAU08736.1"/>
    </source>
</evidence>
<organism evidence="2 3">
    <name type="scientific">Desulfoplanes formicivorans</name>
    <dbReference type="NCBI Taxonomy" id="1592317"/>
    <lineage>
        <taxon>Bacteria</taxon>
        <taxon>Pseudomonadati</taxon>
        <taxon>Thermodesulfobacteriota</taxon>
        <taxon>Desulfovibrionia</taxon>
        <taxon>Desulfovibrionales</taxon>
        <taxon>Desulfoplanaceae</taxon>
        <taxon>Desulfoplanes</taxon>
    </lineage>
</organism>
<accession>A0A194AI37</accession>
<dbReference type="STRING" id="1592317.DPF_1452"/>
<dbReference type="OrthoDB" id="9789685at2"/>
<feature type="chain" id="PRO_5008507594" description="DUF4197 domain-containing protein" evidence="1">
    <location>
        <begin position="24"/>
        <end position="251"/>
    </location>
</feature>